<dbReference type="RefSeq" id="WP_271173459.1">
    <property type="nucleotide sequence ID" value="NZ_BSEJ01000008.1"/>
</dbReference>
<comment type="caution">
    <text evidence="1">The sequence shown here is derived from an EMBL/GenBank/DDBJ whole genome shotgun (WGS) entry which is preliminary data.</text>
</comment>
<dbReference type="EMBL" id="BSEJ01000008">
    <property type="protein sequence ID" value="GLJ61751.1"/>
    <property type="molecule type" value="Genomic_DNA"/>
</dbReference>
<reference evidence="1" key="2">
    <citation type="submission" date="2023-01" db="EMBL/GenBank/DDBJ databases">
        <authorList>
            <person name="Sun Q."/>
            <person name="Evtushenko L."/>
        </authorList>
    </citation>
    <scope>NUCLEOTIDE SEQUENCE</scope>
    <source>
        <strain evidence="1">VKM Ac-1020</strain>
    </source>
</reference>
<dbReference type="SUPFAM" id="SSF142906">
    <property type="entry name" value="YjbR-like"/>
    <property type="match status" value="1"/>
</dbReference>
<dbReference type="InterPro" id="IPR058532">
    <property type="entry name" value="YjbR/MT2646/Rv2570-like"/>
</dbReference>
<sequence length="138" mass="15780">MSTFDDVRTIALALPRTEEREGGWHMGPSWRIIGGTMFAWSRPVWGRDLEWMRAQGDEPGDAVLGVRVDGEEGKREVLAANPRAAFTIPHFDGYPAVLLRLPETPVDLLRELVVESWLLRVPKRIARDWLEENGMMER</sequence>
<dbReference type="AlphaFoldDB" id="A0A9W6LWU6"/>
<dbReference type="Pfam" id="PF04237">
    <property type="entry name" value="YjbR"/>
    <property type="match status" value="1"/>
</dbReference>
<keyword evidence="2" id="KW-1185">Reference proteome</keyword>
<protein>
    <recommendedName>
        <fullName evidence="3">MmcQ/YjbR family DNA-binding protein</fullName>
    </recommendedName>
</protein>
<accession>A0A9W6LWU6</accession>
<organism evidence="1 2">
    <name type="scientific">Microbacterium barkeri</name>
    <dbReference type="NCBI Taxonomy" id="33917"/>
    <lineage>
        <taxon>Bacteria</taxon>
        <taxon>Bacillati</taxon>
        <taxon>Actinomycetota</taxon>
        <taxon>Actinomycetes</taxon>
        <taxon>Micrococcales</taxon>
        <taxon>Microbacteriaceae</taxon>
        <taxon>Microbacterium</taxon>
    </lineage>
</organism>
<evidence type="ECO:0000313" key="2">
    <source>
        <dbReference type="Proteomes" id="UP001142462"/>
    </source>
</evidence>
<dbReference type="InterPro" id="IPR038056">
    <property type="entry name" value="YjbR-like_sf"/>
</dbReference>
<proteinExistence type="predicted"/>
<name>A0A9W6LWU6_9MICO</name>
<evidence type="ECO:0008006" key="3">
    <source>
        <dbReference type="Google" id="ProtNLM"/>
    </source>
</evidence>
<reference evidence="1" key="1">
    <citation type="journal article" date="2014" name="Int. J. Syst. Evol. Microbiol.">
        <title>Complete genome sequence of Corynebacterium casei LMG S-19264T (=DSM 44701T), isolated from a smear-ripened cheese.</title>
        <authorList>
            <consortium name="US DOE Joint Genome Institute (JGI-PGF)"/>
            <person name="Walter F."/>
            <person name="Albersmeier A."/>
            <person name="Kalinowski J."/>
            <person name="Ruckert C."/>
        </authorList>
    </citation>
    <scope>NUCLEOTIDE SEQUENCE</scope>
    <source>
        <strain evidence="1">VKM Ac-1020</strain>
    </source>
</reference>
<dbReference type="Proteomes" id="UP001142462">
    <property type="component" value="Unassembled WGS sequence"/>
</dbReference>
<evidence type="ECO:0000313" key="1">
    <source>
        <dbReference type="EMBL" id="GLJ61751.1"/>
    </source>
</evidence>
<gene>
    <name evidence="1" type="ORF">GCM10017576_18810</name>
</gene>